<keyword evidence="2" id="KW-1185">Reference proteome</keyword>
<proteinExistence type="predicted"/>
<comment type="caution">
    <text evidence="1">The sequence shown here is derived from an EMBL/GenBank/DDBJ whole genome shotgun (WGS) entry which is preliminary data.</text>
</comment>
<name>A0ACC1SJY5_9HYPO</name>
<dbReference type="Proteomes" id="UP001148629">
    <property type="component" value="Unassembled WGS sequence"/>
</dbReference>
<protein>
    <submittedName>
        <fullName evidence="1">Uncharacterized protein</fullName>
    </submittedName>
</protein>
<accession>A0ACC1SJY5</accession>
<dbReference type="EMBL" id="JANRMS010000369">
    <property type="protein sequence ID" value="KAJ3541139.1"/>
    <property type="molecule type" value="Genomic_DNA"/>
</dbReference>
<evidence type="ECO:0000313" key="1">
    <source>
        <dbReference type="EMBL" id="KAJ3541139.1"/>
    </source>
</evidence>
<organism evidence="1 2">
    <name type="scientific">Fusarium decemcellulare</name>
    <dbReference type="NCBI Taxonomy" id="57161"/>
    <lineage>
        <taxon>Eukaryota</taxon>
        <taxon>Fungi</taxon>
        <taxon>Dikarya</taxon>
        <taxon>Ascomycota</taxon>
        <taxon>Pezizomycotina</taxon>
        <taxon>Sordariomycetes</taxon>
        <taxon>Hypocreomycetidae</taxon>
        <taxon>Hypocreales</taxon>
        <taxon>Nectriaceae</taxon>
        <taxon>Fusarium</taxon>
        <taxon>Fusarium decemcellulare species complex</taxon>
    </lineage>
</organism>
<gene>
    <name evidence="1" type="ORF">NM208_g4747</name>
</gene>
<evidence type="ECO:0000313" key="2">
    <source>
        <dbReference type="Proteomes" id="UP001148629"/>
    </source>
</evidence>
<reference evidence="1" key="1">
    <citation type="submission" date="2022-08" db="EMBL/GenBank/DDBJ databases">
        <title>Genome Sequence of Fusarium decemcellulare.</title>
        <authorList>
            <person name="Buettner E."/>
        </authorList>
    </citation>
    <scope>NUCLEOTIDE SEQUENCE</scope>
    <source>
        <strain evidence="1">Babe19</strain>
    </source>
</reference>
<sequence length="1144" mass="124912">MASETTGLGPVPIAAGTVASAHFELDEKRVADDTSPTEESEEPKDFPLTWKLTALVCGVALSWGSSFSENTLGPLKSTLKKQLDINNSQYGAISSATSLVNTVLPIIGGYGLDHYGVEWSSMACSVAIFLGAIISAAGSNQDSFSLVVTGRVIMGFGSTVIETCTSKILAHWFQHRGLGLVYGLDLSIGKLIVLVAKATAVPMRDATSFWGWALWIPAIVCFANLLQNIFYVWWARSRPEWTRMPTGQRLAREARQREGSNGERSDVVTVHTSASVRRLSGLPDWRCLIRVPRFFWLVACTQILQAGVVGCFNGLNADIITETRGSTDQIAGYTSAVQQVIPVVGAPLVGTFFDFFGYRMMFVSITSAIWILVYSLIGFSQTNALGAMVIASVASTMNALPFLASIPLIVPSQVELGLVFGIWKSFNNSGSVVVDMIAGRLQDITPGGTYERVIAFFMAVKGLEFCLGLFYGVLDRRYLSGILTMSEKKRMEVERQGKLGDPIGRKPAKTFTALWFAESRLTRTGPPVMTSTTLSNLVDDAIDWGPRSFNPFPAQTCFNCAFATLSVYTSTSPRRTSLQEPVDNMSATETAKSPVDPAPASELDSMERNGSINPVLYGLDGLTLYEKKCVLVNREIDAQGMGRYQWYIWGLCGFGYMLDLLWAQAFGLVLKPLQQEMGFGNDESGNISMSFNAGLTAGAFVWGFLADIIGRRWAFNLTCLISSIFGLCLGASNNYTTFLVLTAFVGVGVGGNIPIDTTITLEFIPQNKRFLLACLSIFQPIGVVICSIIAFGFIPVYSCSPNFSEAEPLPSCNNASSGPPCCARADNMGWRYLLYTLGAITLAIFVLRFFVFKFRETPKYLICRGHDAEAIKTLQHMAKTNGRQCNLTIEVFESLDNEQGSMDSDLSTTPALGGGVKRLELDWRDKTRLELGRYKMLFDGFQMTRLTILTWLTYIMDFWGFTVAGFYLPSILALKNGAESVSLSSTYAAYIYTYSPGIVGVLLGAVMYRIPAFGRKWTMVLSAALMGISILLFSTVDTRAKNEGLFTMEYFFQSMFNAVLYGWTPEAFPAPVRGTACGLAGFWGRLFGIVSPLIAQHLYGRATGPGGDGDINSVLYLAGGVMLGCVITTALLPTDMMETKDERS</sequence>